<name>A0A239F6P3_9RHOB</name>
<dbReference type="Pfam" id="PF07332">
    <property type="entry name" value="Phage_holin_3_6"/>
    <property type="match status" value="1"/>
</dbReference>
<evidence type="ECO:0000256" key="1">
    <source>
        <dbReference type="SAM" id="Phobius"/>
    </source>
</evidence>
<protein>
    <submittedName>
        <fullName evidence="2">Putative Holin-X, holin superfamily III</fullName>
    </submittedName>
</protein>
<keyword evidence="1" id="KW-0812">Transmembrane</keyword>
<evidence type="ECO:0000313" key="2">
    <source>
        <dbReference type="EMBL" id="SNS52556.1"/>
    </source>
</evidence>
<feature type="transmembrane region" description="Helical" evidence="1">
    <location>
        <begin position="78"/>
        <end position="99"/>
    </location>
</feature>
<keyword evidence="1" id="KW-1133">Transmembrane helix</keyword>
<dbReference type="EMBL" id="FZON01000018">
    <property type="protein sequence ID" value="SNS52556.1"/>
    <property type="molecule type" value="Genomic_DNA"/>
</dbReference>
<keyword evidence="1" id="KW-0472">Membrane</keyword>
<dbReference type="OrthoDB" id="7866802at2"/>
<sequence>MPGPDLRDAPRLLSEVAQRVTSLAQSEFRLAKAEMTQSLSQARTGIAFYVAALVLAIVALNVLASGVVAWLAVQGLTAVQAAGATGGALLVVAGVLAWAGRRRINAKKLTPKRSLNNVKRDLETLQEMRRG</sequence>
<dbReference type="RefSeq" id="WP_089278006.1">
    <property type="nucleotide sequence ID" value="NZ_FZON01000018.1"/>
</dbReference>
<proteinExistence type="predicted"/>
<dbReference type="InterPro" id="IPR009937">
    <property type="entry name" value="Phage_holin_3_6"/>
</dbReference>
<accession>A0A239F6P3</accession>
<reference evidence="2 3" key="1">
    <citation type="submission" date="2017-06" db="EMBL/GenBank/DDBJ databases">
        <authorList>
            <person name="Kim H.J."/>
            <person name="Triplett B.A."/>
        </authorList>
    </citation>
    <scope>NUCLEOTIDE SEQUENCE [LARGE SCALE GENOMIC DNA]</scope>
    <source>
        <strain evidence="2 3">DSM 11445</strain>
    </source>
</reference>
<dbReference type="AlphaFoldDB" id="A0A239F6P3"/>
<organism evidence="2 3">
    <name type="scientific">Antarctobacter heliothermus</name>
    <dbReference type="NCBI Taxonomy" id="74033"/>
    <lineage>
        <taxon>Bacteria</taxon>
        <taxon>Pseudomonadati</taxon>
        <taxon>Pseudomonadota</taxon>
        <taxon>Alphaproteobacteria</taxon>
        <taxon>Rhodobacterales</taxon>
        <taxon>Roseobacteraceae</taxon>
        <taxon>Antarctobacter</taxon>
    </lineage>
</organism>
<evidence type="ECO:0000313" key="3">
    <source>
        <dbReference type="Proteomes" id="UP000198440"/>
    </source>
</evidence>
<dbReference type="Proteomes" id="UP000198440">
    <property type="component" value="Unassembled WGS sequence"/>
</dbReference>
<feature type="transmembrane region" description="Helical" evidence="1">
    <location>
        <begin position="46"/>
        <end position="72"/>
    </location>
</feature>
<gene>
    <name evidence="2" type="ORF">SAMN04488078_101884</name>
</gene>